<dbReference type="OrthoDB" id="2326446at2759"/>
<reference evidence="2" key="2">
    <citation type="journal article" date="2023" name="IMA Fungus">
        <title>Comparative genomic study of the Penicillium genus elucidates a diverse pangenome and 15 lateral gene transfer events.</title>
        <authorList>
            <person name="Petersen C."/>
            <person name="Sorensen T."/>
            <person name="Nielsen M.R."/>
            <person name="Sondergaard T.E."/>
            <person name="Sorensen J.L."/>
            <person name="Fitzpatrick D.A."/>
            <person name="Frisvad J.C."/>
            <person name="Nielsen K.L."/>
        </authorList>
    </citation>
    <scope>NUCLEOTIDE SEQUENCE</scope>
    <source>
        <strain evidence="2">IBT 30069</strain>
    </source>
</reference>
<accession>A0A9W9FCN5</accession>
<protein>
    <recommendedName>
        <fullName evidence="1">N-acetyltransferase domain-containing protein</fullName>
    </recommendedName>
</protein>
<feature type="domain" description="N-acetyltransferase" evidence="1">
    <location>
        <begin position="55"/>
        <end position="234"/>
    </location>
</feature>
<dbReference type="Pfam" id="PF00583">
    <property type="entry name" value="Acetyltransf_1"/>
    <property type="match status" value="1"/>
</dbReference>
<organism evidence="2 3">
    <name type="scientific">Penicillium angulare</name>
    <dbReference type="NCBI Taxonomy" id="116970"/>
    <lineage>
        <taxon>Eukaryota</taxon>
        <taxon>Fungi</taxon>
        <taxon>Dikarya</taxon>
        <taxon>Ascomycota</taxon>
        <taxon>Pezizomycotina</taxon>
        <taxon>Eurotiomycetes</taxon>
        <taxon>Eurotiomycetidae</taxon>
        <taxon>Eurotiales</taxon>
        <taxon>Aspergillaceae</taxon>
        <taxon>Penicillium</taxon>
    </lineage>
</organism>
<dbReference type="Gene3D" id="3.40.630.30">
    <property type="match status" value="1"/>
</dbReference>
<dbReference type="SUPFAM" id="SSF55729">
    <property type="entry name" value="Acyl-CoA N-acyltransferases (Nat)"/>
    <property type="match status" value="1"/>
</dbReference>
<evidence type="ECO:0000259" key="1">
    <source>
        <dbReference type="PROSITE" id="PS51186"/>
    </source>
</evidence>
<evidence type="ECO:0000313" key="3">
    <source>
        <dbReference type="Proteomes" id="UP001149165"/>
    </source>
</evidence>
<reference evidence="2" key="1">
    <citation type="submission" date="2022-11" db="EMBL/GenBank/DDBJ databases">
        <authorList>
            <person name="Petersen C."/>
        </authorList>
    </citation>
    <scope>NUCLEOTIDE SEQUENCE</scope>
    <source>
        <strain evidence="2">IBT 30069</strain>
    </source>
</reference>
<dbReference type="EMBL" id="JAPQKH010000005">
    <property type="protein sequence ID" value="KAJ5097645.1"/>
    <property type="molecule type" value="Genomic_DNA"/>
</dbReference>
<dbReference type="AlphaFoldDB" id="A0A9W9FCN5"/>
<dbReference type="InterPro" id="IPR000182">
    <property type="entry name" value="GNAT_dom"/>
</dbReference>
<sequence>MSSRATVVLTPWDSESIAHRRVLYEQREECTWHQDKVEKEWRESQANGTKCIYWIVLPPDDSQTTAQMKSLLDPKSNEELQDTATSINAVSRQPSHKTFIPIGHISLDSANPEAKDVELDIPGVDSFWIKTFYVTQSLQSQGVGRAAMDEVEDMAVTEPLNAKTLLLDTVQKDDQLREEFAIVSYGGIPKVANEVWYARRGYRLIKTVQNYYNIIDKNGKYWDTKTVFMRKDIS</sequence>
<dbReference type="CDD" id="cd04301">
    <property type="entry name" value="NAT_SF"/>
    <property type="match status" value="1"/>
</dbReference>
<keyword evidence="3" id="KW-1185">Reference proteome</keyword>
<gene>
    <name evidence="2" type="ORF">N7456_008366</name>
</gene>
<proteinExistence type="predicted"/>
<dbReference type="Proteomes" id="UP001149165">
    <property type="component" value="Unassembled WGS sequence"/>
</dbReference>
<dbReference type="GO" id="GO:0016747">
    <property type="term" value="F:acyltransferase activity, transferring groups other than amino-acyl groups"/>
    <property type="evidence" value="ECO:0007669"/>
    <property type="project" value="InterPro"/>
</dbReference>
<name>A0A9W9FCN5_9EURO</name>
<dbReference type="InterPro" id="IPR016181">
    <property type="entry name" value="Acyl_CoA_acyltransferase"/>
</dbReference>
<evidence type="ECO:0000313" key="2">
    <source>
        <dbReference type="EMBL" id="KAJ5097645.1"/>
    </source>
</evidence>
<dbReference type="PROSITE" id="PS51186">
    <property type="entry name" value="GNAT"/>
    <property type="match status" value="1"/>
</dbReference>
<comment type="caution">
    <text evidence="2">The sequence shown here is derived from an EMBL/GenBank/DDBJ whole genome shotgun (WGS) entry which is preliminary data.</text>
</comment>